<sequence>MADPVLPACHCRQKRCAVRDEGASLFEKRDPYRAHLFSKSHTS</sequence>
<dbReference type="AlphaFoldDB" id="A0A0D4ZZ49"/>
<keyword evidence="1" id="KW-0614">Plasmid</keyword>
<dbReference type="EMBL" id="KM017071">
    <property type="protein sequence ID" value="AJW29429.1"/>
    <property type="molecule type" value="Genomic_DNA"/>
</dbReference>
<proteinExistence type="predicted"/>
<gene>
    <name evidence="1" type="ORF">pJE1_007</name>
</gene>
<name>A0A0D4ZZ49_9SPHN</name>
<accession>A0A0D4ZZ49</accession>
<organism evidence="1">
    <name type="scientific">Sphingomonas sp. JE1</name>
    <dbReference type="NCBI Taxonomy" id="1628059"/>
    <lineage>
        <taxon>Bacteria</taxon>
        <taxon>Pseudomonadati</taxon>
        <taxon>Pseudomonadota</taxon>
        <taxon>Alphaproteobacteria</taxon>
        <taxon>Sphingomonadales</taxon>
        <taxon>Sphingomonadaceae</taxon>
        <taxon>Sphingomonas</taxon>
    </lineage>
</organism>
<protein>
    <submittedName>
        <fullName evidence="1">Uncharacterized protein</fullName>
    </submittedName>
</protein>
<reference evidence="1" key="1">
    <citation type="submission" date="2014-06" db="EMBL/GenBank/DDBJ databases">
        <title>Molecular and ecological studies on carbamate pesticide degrading bacteria isolated from agricultural soils.</title>
        <authorList>
            <person name="Kim D.-U."/>
            <person name="Ka J.-O."/>
        </authorList>
    </citation>
    <scope>NUCLEOTIDE SEQUENCE</scope>
    <source>
        <strain evidence="1">JE1</strain>
        <plasmid evidence="1">pJE1</plasmid>
    </source>
</reference>
<geneLocation type="plasmid" evidence="1">
    <name>pJE1</name>
</geneLocation>
<evidence type="ECO:0000313" key="1">
    <source>
        <dbReference type="EMBL" id="AJW29429.1"/>
    </source>
</evidence>